<dbReference type="InterPro" id="IPR036249">
    <property type="entry name" value="Thioredoxin-like_sf"/>
</dbReference>
<evidence type="ECO:0000259" key="4">
    <source>
        <dbReference type="PROSITE" id="PS51352"/>
    </source>
</evidence>
<evidence type="ECO:0000256" key="1">
    <source>
        <dbReference type="ARBA" id="ARBA00023157"/>
    </source>
</evidence>
<feature type="region of interest" description="Disordered" evidence="2">
    <location>
        <begin position="108"/>
        <end position="144"/>
    </location>
</feature>
<evidence type="ECO:0000256" key="2">
    <source>
        <dbReference type="SAM" id="MobiDB-lite"/>
    </source>
</evidence>
<dbReference type="InterPro" id="IPR029071">
    <property type="entry name" value="Ubiquitin-like_domsf"/>
</dbReference>
<feature type="region of interest" description="Disordered" evidence="2">
    <location>
        <begin position="315"/>
        <end position="347"/>
    </location>
</feature>
<dbReference type="Gene3D" id="3.40.30.10">
    <property type="entry name" value="Glutaredoxin"/>
    <property type="match status" value="1"/>
</dbReference>
<dbReference type="InterPro" id="IPR001012">
    <property type="entry name" value="UBX_dom"/>
</dbReference>
<dbReference type="SUPFAM" id="SSF52833">
    <property type="entry name" value="Thioredoxin-like"/>
    <property type="match status" value="1"/>
</dbReference>
<dbReference type="EMBL" id="MLAK01001437">
    <property type="protein sequence ID" value="OHS93081.1"/>
    <property type="molecule type" value="Genomic_DNA"/>
</dbReference>
<evidence type="ECO:0000259" key="3">
    <source>
        <dbReference type="PROSITE" id="PS50033"/>
    </source>
</evidence>
<evidence type="ECO:0008006" key="7">
    <source>
        <dbReference type="Google" id="ProtNLM"/>
    </source>
</evidence>
<dbReference type="GeneID" id="94831134"/>
<dbReference type="Proteomes" id="UP000179807">
    <property type="component" value="Unassembled WGS sequence"/>
</dbReference>
<accession>A0A1J4J2W3</accession>
<dbReference type="Gene3D" id="3.10.20.90">
    <property type="entry name" value="Phosphatidylinositol 3-kinase Catalytic Subunit, Chain A, domain 1"/>
    <property type="match status" value="1"/>
</dbReference>
<dbReference type="PANTHER" id="PTHR46115">
    <property type="entry name" value="THIOREDOXIN-LIKE PROTEIN 1"/>
    <property type="match status" value="1"/>
</dbReference>
<dbReference type="PROSITE" id="PS50033">
    <property type="entry name" value="UBX"/>
    <property type="match status" value="1"/>
</dbReference>
<feature type="compositionally biased region" description="Polar residues" evidence="2">
    <location>
        <begin position="320"/>
        <end position="342"/>
    </location>
</feature>
<organism evidence="5 6">
    <name type="scientific">Tritrichomonas foetus</name>
    <dbReference type="NCBI Taxonomy" id="1144522"/>
    <lineage>
        <taxon>Eukaryota</taxon>
        <taxon>Metamonada</taxon>
        <taxon>Parabasalia</taxon>
        <taxon>Tritrichomonadida</taxon>
        <taxon>Tritrichomonadidae</taxon>
        <taxon>Tritrichomonas</taxon>
    </lineage>
</organism>
<dbReference type="SUPFAM" id="SSF46934">
    <property type="entry name" value="UBA-like"/>
    <property type="match status" value="1"/>
</dbReference>
<dbReference type="Gene3D" id="1.10.8.10">
    <property type="entry name" value="DNA helicase RuvA subunit, C-terminal domain"/>
    <property type="match status" value="1"/>
</dbReference>
<dbReference type="RefSeq" id="XP_068346218.1">
    <property type="nucleotide sequence ID" value="XM_068496430.1"/>
</dbReference>
<feature type="domain" description="Thioredoxin" evidence="4">
    <location>
        <begin position="1"/>
        <end position="105"/>
    </location>
</feature>
<proteinExistence type="predicted"/>
<dbReference type="SMART" id="SM00166">
    <property type="entry name" value="UBX"/>
    <property type="match status" value="1"/>
</dbReference>
<keyword evidence="6" id="KW-1185">Reference proteome</keyword>
<dbReference type="CDD" id="cd02947">
    <property type="entry name" value="TRX_family"/>
    <property type="match status" value="1"/>
</dbReference>
<dbReference type="InterPro" id="IPR009060">
    <property type="entry name" value="UBA-like_sf"/>
</dbReference>
<dbReference type="Pfam" id="PF00789">
    <property type="entry name" value="UBX"/>
    <property type="match status" value="1"/>
</dbReference>
<dbReference type="SUPFAM" id="SSF54236">
    <property type="entry name" value="Ubiquitin-like"/>
    <property type="match status" value="1"/>
</dbReference>
<dbReference type="AlphaFoldDB" id="A0A1J4J2W3"/>
<name>A0A1J4J2W3_9EUKA</name>
<dbReference type="OrthoDB" id="10263751at2759"/>
<dbReference type="VEuPathDB" id="TrichDB:TRFO_12105"/>
<dbReference type="PROSITE" id="PS51352">
    <property type="entry name" value="THIOREDOXIN_2"/>
    <property type="match status" value="1"/>
</dbReference>
<comment type="caution">
    <text evidence="5">The sequence shown here is derived from an EMBL/GenBank/DDBJ whole genome shotgun (WGS) entry which is preliminary data.</text>
</comment>
<gene>
    <name evidence="5" type="ORF">TRFO_12105</name>
</gene>
<evidence type="ECO:0000313" key="6">
    <source>
        <dbReference type="Proteomes" id="UP000179807"/>
    </source>
</evidence>
<sequence>MAKLLREGQINSIIKSSGKKLVAVDFSNPGCPPCRAIKPWWDSLPAKYPTVEFCTIMCQDCPGDAQAHSISGTPTFVFFQNGHEITRIVGPNKSQILSTIEKYKTTSSFSGKARTLGDSSSTHPPQQNQPHHAQQQQTQPPPMIDNFTQNMLLEMGFPPSSVTKALAATSNGTVDQCVLYLEKLQNQEKNAIDGTTQELLQMGFDQIVVKAAIEKVGPHSIEKCLDEIEKMTNSSNNTDNQAKINELKAKLAAKNEQENHQKPISQAQEELKRRQEVKDSLKLREEVKERRNDVELSEFEKRRRQEILEKKEILQRIKTQHSTNTTSATNGESAPKKTQSHPASEKRECTLKMIFPDGNTLINKFQSTETIADVAAFIASNVPEARRKTIGIETMFPRRILTNSDFALTLTECQLVPRAQVNVLYL</sequence>
<dbReference type="Pfam" id="PF00085">
    <property type="entry name" value="Thioredoxin"/>
    <property type="match status" value="1"/>
</dbReference>
<feature type="compositionally biased region" description="Low complexity" evidence="2">
    <location>
        <begin position="123"/>
        <end position="138"/>
    </location>
</feature>
<feature type="compositionally biased region" description="Basic and acidic residues" evidence="2">
    <location>
        <begin position="269"/>
        <end position="278"/>
    </location>
</feature>
<keyword evidence="1" id="KW-1015">Disulfide bond</keyword>
<evidence type="ECO:0000313" key="5">
    <source>
        <dbReference type="EMBL" id="OHS93081.1"/>
    </source>
</evidence>
<feature type="domain" description="UBX" evidence="3">
    <location>
        <begin position="344"/>
        <end position="423"/>
    </location>
</feature>
<dbReference type="InterPro" id="IPR013766">
    <property type="entry name" value="Thioredoxin_domain"/>
</dbReference>
<protein>
    <recommendedName>
        <fullName evidence="7">Thioredoxin family protein</fullName>
    </recommendedName>
</protein>
<feature type="region of interest" description="Disordered" evidence="2">
    <location>
        <begin position="254"/>
        <end position="278"/>
    </location>
</feature>
<reference evidence="5" key="1">
    <citation type="submission" date="2016-10" db="EMBL/GenBank/DDBJ databases">
        <authorList>
            <person name="Benchimol M."/>
            <person name="Almeida L.G."/>
            <person name="Vasconcelos A.T."/>
            <person name="Perreira-Neves A."/>
            <person name="Rosa I.A."/>
            <person name="Tasca T."/>
            <person name="Bogo M.R."/>
            <person name="de Souza W."/>
        </authorList>
    </citation>
    <scope>NUCLEOTIDE SEQUENCE [LARGE SCALE GENOMIC DNA]</scope>
    <source>
        <strain evidence="5">K</strain>
    </source>
</reference>